<protein>
    <submittedName>
        <fullName evidence="1">Uncharacterized protein</fullName>
    </submittedName>
</protein>
<dbReference type="EMBL" id="MK697702">
    <property type="protein sequence ID" value="QHR91387.1"/>
    <property type="molecule type" value="Genomic_DNA"/>
</dbReference>
<geneLocation type="mitochondrion" evidence="1"/>
<sequence length="63" mass="6828">MKWGWSMRIAVLLGLSALRFGTRCATFFHAQLLSLGRQYECSVGVGSGLVVVPITGGEVTFDH</sequence>
<evidence type="ECO:0000313" key="1">
    <source>
        <dbReference type="EMBL" id="QHR91387.1"/>
    </source>
</evidence>
<keyword evidence="1" id="KW-0496">Mitochondrion</keyword>
<dbReference type="AlphaFoldDB" id="A0A6B9XXQ7"/>
<name>A0A6B9XXQ7_PICSI</name>
<gene>
    <name evidence="1" type="primary">orf05453</name>
    <name evidence="1" type="ORF">Q903MT_gene5421</name>
</gene>
<organism evidence="1">
    <name type="scientific">Picea sitchensis</name>
    <name type="common">Sitka spruce</name>
    <name type="synonym">Pinus sitchensis</name>
    <dbReference type="NCBI Taxonomy" id="3332"/>
    <lineage>
        <taxon>Eukaryota</taxon>
        <taxon>Viridiplantae</taxon>
        <taxon>Streptophyta</taxon>
        <taxon>Embryophyta</taxon>
        <taxon>Tracheophyta</taxon>
        <taxon>Spermatophyta</taxon>
        <taxon>Pinopsida</taxon>
        <taxon>Pinidae</taxon>
        <taxon>Conifers I</taxon>
        <taxon>Pinales</taxon>
        <taxon>Pinaceae</taxon>
        <taxon>Picea</taxon>
    </lineage>
</organism>
<accession>A0A6B9XXQ7</accession>
<reference evidence="1" key="1">
    <citation type="submission" date="2019-03" db="EMBL/GenBank/DDBJ databases">
        <title>Largest Complete Mitochondrial Genome of a Gymnosperm, Sitka Spruce (Picea sitchensis), Indicates Complex Physical Structure.</title>
        <authorList>
            <person name="Jackman S.D."/>
            <person name="Coombe L."/>
            <person name="Warren R."/>
            <person name="Kirk H."/>
            <person name="Trinh E."/>
            <person name="McLeod T."/>
            <person name="Pleasance S."/>
            <person name="Pandoh P."/>
            <person name="Zhao Y."/>
            <person name="Coope R."/>
            <person name="Bousquet J."/>
            <person name="Bohlmann J.C."/>
            <person name="Jones S.J.M."/>
            <person name="Birol I."/>
        </authorList>
    </citation>
    <scope>NUCLEOTIDE SEQUENCE</scope>
    <source>
        <strain evidence="1">Q903</strain>
    </source>
</reference>
<proteinExistence type="predicted"/>